<dbReference type="InterPro" id="IPR016143">
    <property type="entry name" value="Citrate_synth-like_sm_a-sub"/>
</dbReference>
<evidence type="ECO:0000313" key="2">
    <source>
        <dbReference type="Proteomes" id="UP000018895"/>
    </source>
</evidence>
<dbReference type="Gene3D" id="1.10.230.10">
    <property type="entry name" value="Cytochrome P450-Terp, domain 2"/>
    <property type="match status" value="1"/>
</dbReference>
<evidence type="ECO:0000313" key="1">
    <source>
        <dbReference type="EMBL" id="GAE30118.1"/>
    </source>
</evidence>
<keyword evidence="2" id="KW-1185">Reference proteome</keyword>
<accession>W4QEM1</accession>
<gene>
    <name evidence="1" type="ORF">JCM9152_1514</name>
</gene>
<dbReference type="AlphaFoldDB" id="W4QEM1"/>
<sequence length="44" mass="5187">MNMLKEIEKVENVEPYIRKALDNKEKIMALAIVYTKMVIHVLNI</sequence>
<protein>
    <submittedName>
        <fullName evidence="1">Citrate synthase</fullName>
    </submittedName>
</protein>
<dbReference type="Proteomes" id="UP000018895">
    <property type="component" value="Unassembled WGS sequence"/>
</dbReference>
<reference evidence="1" key="1">
    <citation type="journal article" date="2014" name="Genome Announc.">
        <title>Draft Genome Sequences of Three Alkaliphilic Bacillus Strains, Bacillus wakoensis JCM 9140T, Bacillus akibai JCM 9157T, and Bacillus hemicellulosilyticus JCM 9152T.</title>
        <authorList>
            <person name="Yuki M."/>
            <person name="Oshima K."/>
            <person name="Suda W."/>
            <person name="Oshida Y."/>
            <person name="Kitamura K."/>
            <person name="Iida T."/>
            <person name="Hattori M."/>
            <person name="Ohkuma M."/>
        </authorList>
    </citation>
    <scope>NUCLEOTIDE SEQUENCE [LARGE SCALE GENOMIC DNA]</scope>
    <source>
        <strain evidence="1">JCM 9152</strain>
    </source>
</reference>
<name>W4QEM1_9BACI</name>
<organism evidence="1 2">
    <name type="scientific">Halalkalibacter hemicellulosilyticusJCM 9152</name>
    <dbReference type="NCBI Taxonomy" id="1236971"/>
    <lineage>
        <taxon>Bacteria</taxon>
        <taxon>Bacillati</taxon>
        <taxon>Bacillota</taxon>
        <taxon>Bacilli</taxon>
        <taxon>Bacillales</taxon>
        <taxon>Bacillaceae</taxon>
        <taxon>Halalkalibacter</taxon>
    </lineage>
</organism>
<dbReference type="EMBL" id="BAUU01000009">
    <property type="protein sequence ID" value="GAE30118.1"/>
    <property type="molecule type" value="Genomic_DNA"/>
</dbReference>
<dbReference type="STRING" id="1236971.JCM9152_1514"/>
<proteinExistence type="predicted"/>
<comment type="caution">
    <text evidence="1">The sequence shown here is derived from an EMBL/GenBank/DDBJ whole genome shotgun (WGS) entry which is preliminary data.</text>
</comment>